<dbReference type="OrthoDB" id="7028376at2"/>
<sequence>MTKNEFSVHLEEKMAAARKRISSKMTKSDRMDSGRVAFLTALKHVVDGAGSPEDLGTLDAVNDVLQDLGMLAKSKTFLAMLEP</sequence>
<protein>
    <submittedName>
        <fullName evidence="1">Uncharacterized protein</fullName>
    </submittedName>
</protein>
<name>A0A1B3D9P7_PSEFL</name>
<evidence type="ECO:0000313" key="1">
    <source>
        <dbReference type="EMBL" id="QOU07330.1"/>
    </source>
</evidence>
<reference evidence="1 2" key="1">
    <citation type="submission" date="2020-10" db="EMBL/GenBank/DDBJ databases">
        <title>Complete genome sequence of a novel Pseudomonas fluorescens strain isolated from the flower of kumarahou (Pomaderris kumeraho).</title>
        <authorList>
            <person name="Summers M.C."/>
            <person name="Nowak V."/>
            <person name="Fairhurst M.J."/>
            <person name="Owen J.G."/>
            <person name="Gerth M.L."/>
            <person name="Patrick W.M."/>
        </authorList>
    </citation>
    <scope>NUCLEOTIDE SEQUENCE [LARGE SCALE GENOMIC DNA]</scope>
    <source>
        <strain evidence="1 2">KF1</strain>
    </source>
</reference>
<organism evidence="1 2">
    <name type="scientific">Pseudomonas fluorescens</name>
    <dbReference type="NCBI Taxonomy" id="294"/>
    <lineage>
        <taxon>Bacteria</taxon>
        <taxon>Pseudomonadati</taxon>
        <taxon>Pseudomonadota</taxon>
        <taxon>Gammaproteobacteria</taxon>
        <taxon>Pseudomonadales</taxon>
        <taxon>Pseudomonadaceae</taxon>
        <taxon>Pseudomonas</taxon>
    </lineage>
</organism>
<accession>A0A1B3D9P7</accession>
<evidence type="ECO:0000313" key="2">
    <source>
        <dbReference type="Proteomes" id="UP000593833"/>
    </source>
</evidence>
<dbReference type="Proteomes" id="UP000593833">
    <property type="component" value="Chromosome"/>
</dbReference>
<gene>
    <name evidence="1" type="ORF">IM720_11595</name>
</gene>
<dbReference type="RefSeq" id="WP_069076238.1">
    <property type="nucleotide sequence ID" value="NZ_CP015637.1"/>
</dbReference>
<dbReference type="EMBL" id="CP063233">
    <property type="protein sequence ID" value="QOU07330.1"/>
    <property type="molecule type" value="Genomic_DNA"/>
</dbReference>
<proteinExistence type="predicted"/>
<dbReference type="AlphaFoldDB" id="A0A1B3D9P7"/>